<feature type="compositionally biased region" description="Low complexity" evidence="1">
    <location>
        <begin position="57"/>
        <end position="70"/>
    </location>
</feature>
<feature type="region of interest" description="Disordered" evidence="1">
    <location>
        <begin position="57"/>
        <end position="132"/>
    </location>
</feature>
<reference evidence="2 3" key="1">
    <citation type="submission" date="2024-09" db="EMBL/GenBank/DDBJ databases">
        <authorList>
            <person name="Lee S.D."/>
        </authorList>
    </citation>
    <scope>NUCLEOTIDE SEQUENCE [LARGE SCALE GENOMIC DNA]</scope>
    <source>
        <strain evidence="2 3">N1-5</strain>
    </source>
</reference>
<sequence>MHAEELSRSAISAEVATDIAVRLDAVRARIAEIEAQLPALRETEAWLEGVLAAVGPEAGPEAGAEPVAAPTPGQEAAPEAVAADVTVPAPRREAKPARAARAAKPAKPAKAPKAPRATRRKAAEKAPAATGAAPSLPARVLAFLSARPDPQKTSEIAQELFGAEATTVQTNLARGAAEALVRRGQAEKAKQGATVFYQAQGQGAASGAVVEAGSSD</sequence>
<protein>
    <recommendedName>
        <fullName evidence="4">MarR family transcriptional regulator</fullName>
    </recommendedName>
</protein>
<name>A0ABV6UHW4_9ACTN</name>
<proteinExistence type="predicted"/>
<evidence type="ECO:0000313" key="3">
    <source>
        <dbReference type="Proteomes" id="UP001592528"/>
    </source>
</evidence>
<evidence type="ECO:0008006" key="4">
    <source>
        <dbReference type="Google" id="ProtNLM"/>
    </source>
</evidence>
<dbReference type="RefSeq" id="WP_030252023.1">
    <property type="nucleotide sequence ID" value="NZ_JBHEZZ010000003.1"/>
</dbReference>
<keyword evidence="3" id="KW-1185">Reference proteome</keyword>
<organism evidence="2 3">
    <name type="scientific">Streptacidiphilus cavernicola</name>
    <dbReference type="NCBI Taxonomy" id="3342716"/>
    <lineage>
        <taxon>Bacteria</taxon>
        <taxon>Bacillati</taxon>
        <taxon>Actinomycetota</taxon>
        <taxon>Actinomycetes</taxon>
        <taxon>Kitasatosporales</taxon>
        <taxon>Streptomycetaceae</taxon>
        <taxon>Streptacidiphilus</taxon>
    </lineage>
</organism>
<accession>A0ABV6UHW4</accession>
<feature type="compositionally biased region" description="Low complexity" evidence="1">
    <location>
        <begin position="97"/>
        <end position="115"/>
    </location>
</feature>
<evidence type="ECO:0000256" key="1">
    <source>
        <dbReference type="SAM" id="MobiDB-lite"/>
    </source>
</evidence>
<dbReference type="Proteomes" id="UP001592528">
    <property type="component" value="Unassembled WGS sequence"/>
</dbReference>
<dbReference type="EMBL" id="JBHEZZ010000003">
    <property type="protein sequence ID" value="MFC1401050.1"/>
    <property type="molecule type" value="Genomic_DNA"/>
</dbReference>
<evidence type="ECO:0000313" key="2">
    <source>
        <dbReference type="EMBL" id="MFC1401050.1"/>
    </source>
</evidence>
<comment type="caution">
    <text evidence="2">The sequence shown here is derived from an EMBL/GenBank/DDBJ whole genome shotgun (WGS) entry which is preliminary data.</text>
</comment>
<gene>
    <name evidence="2" type="ORF">ACEZDJ_07100</name>
</gene>